<feature type="compositionally biased region" description="Basic and acidic residues" evidence="4">
    <location>
        <begin position="64"/>
        <end position="74"/>
    </location>
</feature>
<dbReference type="InterPro" id="IPR043970">
    <property type="entry name" value="FUZ/MON1/HPS1_longin_3"/>
</dbReference>
<feature type="compositionally biased region" description="Basic and acidic residues" evidence="4">
    <location>
        <begin position="1"/>
        <end position="10"/>
    </location>
</feature>
<keyword evidence="3" id="KW-0813">Transport</keyword>
<dbReference type="AlphaFoldDB" id="K1WMX5"/>
<dbReference type="FunCoup" id="K1WMX5">
    <property type="interactions" value="183"/>
</dbReference>
<evidence type="ECO:0000256" key="3">
    <source>
        <dbReference type="RuleBase" id="RU367048"/>
    </source>
</evidence>
<feature type="region of interest" description="Disordered" evidence="4">
    <location>
        <begin position="1"/>
        <end position="133"/>
    </location>
</feature>
<dbReference type="Pfam" id="PF19037">
    <property type="entry name" value="Fuz_longin_2"/>
    <property type="match status" value="1"/>
</dbReference>
<dbReference type="PRINTS" id="PR01546">
    <property type="entry name" value="YEAST73DUF"/>
</dbReference>
<keyword evidence="9" id="KW-1185">Reference proteome</keyword>
<dbReference type="GO" id="GO:0006623">
    <property type="term" value="P:protein targeting to vacuole"/>
    <property type="evidence" value="ECO:0007669"/>
    <property type="project" value="UniProtKB-UniRule"/>
</dbReference>
<evidence type="ECO:0000256" key="2">
    <source>
        <dbReference type="ARBA" id="ARBA00018132"/>
    </source>
</evidence>
<keyword evidence="3" id="KW-0926">Vacuole</keyword>
<dbReference type="HOGENOM" id="CLU_014574_2_0_1"/>
<dbReference type="GO" id="GO:0000329">
    <property type="term" value="C:fungal-type vacuole membrane"/>
    <property type="evidence" value="ECO:0007669"/>
    <property type="project" value="TreeGrafter"/>
</dbReference>
<comment type="subcellular location">
    <subcellularLocation>
        <location evidence="3">Endosome</location>
        <location evidence="3">Multivesicular body membrane</location>
        <topology evidence="3">Peripheral membrane protein</topology>
    </subcellularLocation>
    <subcellularLocation>
        <location evidence="1 3">Prevacuolar compartment membrane</location>
        <topology evidence="1 3">Peripheral membrane protein</topology>
    </subcellularLocation>
    <subcellularLocation>
        <location evidence="3">Vacuole membrane</location>
        <topology evidence="3">Peripheral membrane protein</topology>
    </subcellularLocation>
</comment>
<dbReference type="GO" id="GO:0006914">
    <property type="term" value="P:autophagy"/>
    <property type="evidence" value="ECO:0007669"/>
    <property type="project" value="UniProtKB-UniRule"/>
</dbReference>
<dbReference type="Pfam" id="PF19036">
    <property type="entry name" value="Fuz_longin_1"/>
    <property type="match status" value="1"/>
</dbReference>
<dbReference type="eggNOG" id="KOG0997">
    <property type="taxonomic scope" value="Eukaryota"/>
</dbReference>
<keyword evidence="3" id="KW-0472">Membrane</keyword>
<dbReference type="GO" id="GO:0032585">
    <property type="term" value="C:multivesicular body membrane"/>
    <property type="evidence" value="ECO:0007669"/>
    <property type="project" value="UniProtKB-SubCell"/>
</dbReference>
<evidence type="ECO:0000259" key="6">
    <source>
        <dbReference type="Pfam" id="PF19037"/>
    </source>
</evidence>
<dbReference type="OrthoDB" id="272411at2759"/>
<dbReference type="EMBL" id="AMBO01000282">
    <property type="protein sequence ID" value="EKD02479.1"/>
    <property type="molecule type" value="Genomic_DNA"/>
</dbReference>
<dbReference type="GO" id="GO:0016192">
    <property type="term" value="P:vesicle-mediated transport"/>
    <property type="evidence" value="ECO:0007669"/>
    <property type="project" value="InterPro"/>
</dbReference>
<comment type="similarity">
    <text evidence="3">Belongs to the MON1/SAND family.</text>
</comment>
<comment type="function">
    <text evidence="3">Required for multiple vacuole delivery pathways including the cytoplasm to vacuole transport (Cvt), autophagy, pexophagy and endocytosis.</text>
</comment>
<feature type="compositionally biased region" description="Basic and acidic residues" evidence="4">
    <location>
        <begin position="90"/>
        <end position="104"/>
    </location>
</feature>
<keyword evidence="3" id="KW-0967">Endosome</keyword>
<feature type="domain" description="FUZ/MON1/HPS1 first Longin" evidence="5">
    <location>
        <begin position="127"/>
        <end position="223"/>
    </location>
</feature>
<dbReference type="Pfam" id="PF19038">
    <property type="entry name" value="Fuz_longin_3"/>
    <property type="match status" value="1"/>
</dbReference>
<dbReference type="GO" id="GO:0035658">
    <property type="term" value="C:Mon1-Ccz1 complex"/>
    <property type="evidence" value="ECO:0007669"/>
    <property type="project" value="TreeGrafter"/>
</dbReference>
<dbReference type="InterPro" id="IPR043972">
    <property type="entry name" value="FUZ/MON1/HPS1_longin_1"/>
</dbReference>
<gene>
    <name evidence="8" type="ORF">A1Q2_03239</name>
</gene>
<dbReference type="STRING" id="1220162.K1WMX5"/>
<evidence type="ECO:0000313" key="9">
    <source>
        <dbReference type="Proteomes" id="UP000006757"/>
    </source>
</evidence>
<keyword evidence="3" id="KW-0653">Protein transport</keyword>
<dbReference type="OMA" id="QQPFNAK"/>
<proteinExistence type="inferred from homology"/>
<feature type="domain" description="FUZ/MON1/HPS1 second Longin" evidence="6">
    <location>
        <begin position="263"/>
        <end position="318"/>
    </location>
</feature>
<feature type="domain" description="FUZ/MON1/HPS1 third Longin" evidence="7">
    <location>
        <begin position="362"/>
        <end position="466"/>
    </location>
</feature>
<evidence type="ECO:0000256" key="1">
    <source>
        <dbReference type="ARBA" id="ARBA00004380"/>
    </source>
</evidence>
<feature type="compositionally biased region" description="Low complexity" evidence="4">
    <location>
        <begin position="105"/>
        <end position="120"/>
    </location>
</feature>
<keyword evidence="3" id="KW-0072">Autophagy</keyword>
<evidence type="ECO:0000259" key="7">
    <source>
        <dbReference type="Pfam" id="PF19038"/>
    </source>
</evidence>
<evidence type="ECO:0000313" key="8">
    <source>
        <dbReference type="EMBL" id="EKD02479.1"/>
    </source>
</evidence>
<protein>
    <recommendedName>
        <fullName evidence="2 3">Vacuolar fusion protein MON1</fullName>
    </recommendedName>
</protein>
<dbReference type="Proteomes" id="UP000006757">
    <property type="component" value="Unassembled WGS sequence"/>
</dbReference>
<dbReference type="PANTHER" id="PTHR13027">
    <property type="entry name" value="SAND PROTEIN-RELATED"/>
    <property type="match status" value="1"/>
</dbReference>
<organism evidence="8 9">
    <name type="scientific">Trichosporon asahii var. asahii (strain CBS 8904)</name>
    <name type="common">Yeast</name>
    <dbReference type="NCBI Taxonomy" id="1220162"/>
    <lineage>
        <taxon>Eukaryota</taxon>
        <taxon>Fungi</taxon>
        <taxon>Dikarya</taxon>
        <taxon>Basidiomycota</taxon>
        <taxon>Agaricomycotina</taxon>
        <taxon>Tremellomycetes</taxon>
        <taxon>Trichosporonales</taxon>
        <taxon>Trichosporonaceae</taxon>
        <taxon>Trichosporon</taxon>
    </lineage>
</organism>
<dbReference type="PANTHER" id="PTHR13027:SF7">
    <property type="entry name" value="VACUOLAR FUSION PROTEIN MON1 HOMOLOG"/>
    <property type="match status" value="1"/>
</dbReference>
<sequence length="477" mass="52239">MSAEAPEREPCSGTSTPATPPRARSPYPLALTPSKATVSAASAIASPGEPSPRLLPSTPPTPDVRSKGKGKELQAQDEEAVGKLSVSSDARSELRQQLLREKSWRPSPGRSRASSSAISAKADRRNHGEDEDSLTNMMGVAQALISIFQTEDDAPRMIKHGDSKVVFNIKENLYFFAVSDWGEPEYIILSVVSAAQLQRAFQRRSNFDPSRLLEGSEGFLKHLVGSCQDNLTFMTSTLEVLRMPPALRDTAAAALMPPSKFKTSSSLRTIDTWLPVCLPKFNTAGFVHAYISYVTDSVGLVFISADRDAFESLSQWRVSVEAQLIKDGSLEKIEACVKQHSYAVGECYSFYQLTPGAIGAPGLRHFVYKSRGLIQSTAPEWEEPYGPDSADRKRLITLYQRAQDALYARSGQQTPLKLVYLATNNEAVLGWLTKPFELYVAVSPKLSMSAVVGAANRVAKWVAAEESRLFLKDAPVF</sequence>
<name>K1WMX5_TRIAC</name>
<dbReference type="InParanoid" id="K1WMX5"/>
<dbReference type="InterPro" id="IPR004353">
    <property type="entry name" value="Mon1"/>
</dbReference>
<dbReference type="InterPro" id="IPR043971">
    <property type="entry name" value="FUZ/MON1/HPS1_longin_2"/>
</dbReference>
<comment type="caution">
    <text evidence="8">The sequence shown here is derived from an EMBL/GenBank/DDBJ whole genome shotgun (WGS) entry which is preliminary data.</text>
</comment>
<evidence type="ECO:0000259" key="5">
    <source>
        <dbReference type="Pfam" id="PF19036"/>
    </source>
</evidence>
<evidence type="ECO:0000256" key="4">
    <source>
        <dbReference type="SAM" id="MobiDB-lite"/>
    </source>
</evidence>
<reference evidence="8 9" key="1">
    <citation type="journal article" date="2012" name="Eukaryot. Cell">
        <title>Genome sequence of the Trichosporon asahii environmental strain CBS 8904.</title>
        <authorList>
            <person name="Yang R.Y."/>
            <person name="Li H.T."/>
            <person name="Zhu H."/>
            <person name="Zhou G.P."/>
            <person name="Wang M."/>
            <person name="Wang L."/>
        </authorList>
    </citation>
    <scope>NUCLEOTIDE SEQUENCE [LARGE SCALE GENOMIC DNA]</scope>
    <source>
        <strain evidence="8 9">CBS 8904</strain>
    </source>
</reference>
<accession>K1WMX5</accession>